<dbReference type="OrthoDB" id="4537149at2"/>
<dbReference type="SUPFAM" id="SSF52980">
    <property type="entry name" value="Restriction endonuclease-like"/>
    <property type="match status" value="1"/>
</dbReference>
<keyword evidence="2" id="KW-0378">Hydrolase</keyword>
<reference evidence="2 3" key="1">
    <citation type="submission" date="2019-09" db="EMBL/GenBank/DDBJ databases">
        <authorList>
            <person name="Wang X."/>
        </authorList>
    </citation>
    <scope>NUCLEOTIDE SEQUENCE [LARGE SCALE GENOMIC DNA]</scope>
    <source>
        <strain evidence="2 3">CICC 11023</strain>
    </source>
</reference>
<dbReference type="RefSeq" id="WP_150399996.1">
    <property type="nucleotide sequence ID" value="NZ_VXLC01000001.1"/>
</dbReference>
<evidence type="ECO:0000313" key="3">
    <source>
        <dbReference type="Proteomes" id="UP000323876"/>
    </source>
</evidence>
<dbReference type="PANTHER" id="PTHR35400">
    <property type="entry name" value="SLR1083 PROTEIN"/>
    <property type="match status" value="1"/>
</dbReference>
<proteinExistence type="predicted"/>
<dbReference type="Proteomes" id="UP000323876">
    <property type="component" value="Unassembled WGS sequence"/>
</dbReference>
<dbReference type="AlphaFoldDB" id="A0A5N0ELF8"/>
<evidence type="ECO:0000259" key="1">
    <source>
        <dbReference type="Pfam" id="PF05685"/>
    </source>
</evidence>
<dbReference type="PANTHER" id="PTHR35400:SF3">
    <property type="entry name" value="SLL1072 PROTEIN"/>
    <property type="match status" value="1"/>
</dbReference>
<keyword evidence="2" id="KW-0255">Endonuclease</keyword>
<gene>
    <name evidence="2" type="ORF">F3087_01835</name>
</gene>
<dbReference type="Pfam" id="PF05685">
    <property type="entry name" value="Uma2"/>
    <property type="match status" value="1"/>
</dbReference>
<dbReference type="InterPro" id="IPR008538">
    <property type="entry name" value="Uma2"/>
</dbReference>
<keyword evidence="2" id="KW-0540">Nuclease</keyword>
<keyword evidence="3" id="KW-1185">Reference proteome</keyword>
<name>A0A5N0ELF8_9NOCA</name>
<feature type="domain" description="Putative restriction endonuclease" evidence="1">
    <location>
        <begin position="12"/>
        <end position="181"/>
    </location>
</feature>
<dbReference type="InterPro" id="IPR012296">
    <property type="entry name" value="Nuclease_put_TT1808"/>
</dbReference>
<dbReference type="GO" id="GO:0004519">
    <property type="term" value="F:endonuclease activity"/>
    <property type="evidence" value="ECO:0007669"/>
    <property type="project" value="UniProtKB-KW"/>
</dbReference>
<dbReference type="InterPro" id="IPR011335">
    <property type="entry name" value="Restrct_endonuc-II-like"/>
</dbReference>
<evidence type="ECO:0000313" key="2">
    <source>
        <dbReference type="EMBL" id="KAA8890082.1"/>
    </source>
</evidence>
<comment type="caution">
    <text evidence="2">The sequence shown here is derived from an EMBL/GenBank/DDBJ whole genome shotgun (WGS) entry which is preliminary data.</text>
</comment>
<dbReference type="EMBL" id="VXLC01000001">
    <property type="protein sequence ID" value="KAA8890082.1"/>
    <property type="molecule type" value="Genomic_DNA"/>
</dbReference>
<dbReference type="Gene3D" id="3.90.1570.10">
    <property type="entry name" value="tt1808, chain A"/>
    <property type="match status" value="1"/>
</dbReference>
<organism evidence="2 3">
    <name type="scientific">Nocardia colli</name>
    <dbReference type="NCBI Taxonomy" id="2545717"/>
    <lineage>
        <taxon>Bacteria</taxon>
        <taxon>Bacillati</taxon>
        <taxon>Actinomycetota</taxon>
        <taxon>Actinomycetes</taxon>
        <taxon>Mycobacteriales</taxon>
        <taxon>Nocardiaceae</taxon>
        <taxon>Nocardia</taxon>
    </lineage>
</organism>
<dbReference type="CDD" id="cd06260">
    <property type="entry name" value="DUF820-like"/>
    <property type="match status" value="1"/>
</dbReference>
<protein>
    <submittedName>
        <fullName evidence="2">Uma2 family endonuclease</fullName>
    </submittedName>
</protein>
<accession>A0A5N0ELF8</accession>
<sequence>MGVQAPQMSTGEFEELAGAADRIAEGLRLEFIEGKLSAKPLPDGNHGCIIAWLIRLCLRHRPELWLSASQGLVVGDDRTGRVRPDGVLADAEAFVGQGEWANADSVLMVVEVTSPEEDNDRTHRTGKVRIYATTGISVYLFIDRESREVTVYSGLRAGHYQQVATTSFGAEVALPSPVELALDTGSLEQWVR</sequence>